<dbReference type="PIRSF" id="PIRSF017250">
    <property type="entry name" value="tRNA_splic_SEN34"/>
    <property type="match status" value="1"/>
</dbReference>
<name>A0AAN8E7Z5_9EURO</name>
<dbReference type="Proteomes" id="UP001316803">
    <property type="component" value="Unassembled WGS sequence"/>
</dbReference>
<evidence type="ECO:0000259" key="9">
    <source>
        <dbReference type="Pfam" id="PF26577"/>
    </source>
</evidence>
<reference evidence="10 11" key="1">
    <citation type="submission" date="2022-12" db="EMBL/GenBank/DDBJ databases">
        <title>Genomic features and morphological characterization of a novel Knufia sp. strain isolated from spacecraft assembly facility.</title>
        <authorList>
            <person name="Teixeira M."/>
            <person name="Chander A.M."/>
            <person name="Stajich J.E."/>
            <person name="Venkateswaran K."/>
        </authorList>
    </citation>
    <scope>NUCLEOTIDE SEQUENCE [LARGE SCALE GENOMIC DNA]</scope>
    <source>
        <strain evidence="10 11">FJI-L2-BK-P2</strain>
    </source>
</reference>
<keyword evidence="11" id="KW-1185">Reference proteome</keyword>
<dbReference type="InterPro" id="IPR006676">
    <property type="entry name" value="tRNA_splic"/>
</dbReference>
<dbReference type="GO" id="GO:0000379">
    <property type="term" value="P:tRNA-type intron splice site recognition and cleavage"/>
    <property type="evidence" value="ECO:0007669"/>
    <property type="project" value="UniProtKB-UniRule"/>
</dbReference>
<dbReference type="FunFam" id="3.40.1350.10:FF:000008">
    <property type="entry name" value="tRNA-splicing endonuclease subunit Sen34"/>
    <property type="match status" value="1"/>
</dbReference>
<dbReference type="Pfam" id="PF01974">
    <property type="entry name" value="tRNA_int_endo"/>
    <property type="match status" value="1"/>
</dbReference>
<evidence type="ECO:0000256" key="2">
    <source>
        <dbReference type="ARBA" id="ARBA00022694"/>
    </source>
</evidence>
<feature type="active site" evidence="6">
    <location>
        <position position="257"/>
    </location>
</feature>
<evidence type="ECO:0000256" key="3">
    <source>
        <dbReference type="ARBA" id="ARBA00023239"/>
    </source>
</evidence>
<dbReference type="PANTHER" id="PTHR13070">
    <property type="entry name" value="TRNA-SPLICING ENDONUCLEASE SUBUNIT SEN34-RELATED"/>
    <property type="match status" value="1"/>
</dbReference>
<dbReference type="InterPro" id="IPR016690">
    <property type="entry name" value="TSEN34"/>
</dbReference>
<evidence type="ECO:0000256" key="5">
    <source>
        <dbReference type="PIRNR" id="PIRNR017250"/>
    </source>
</evidence>
<keyword evidence="10" id="KW-0378">Hydrolase</keyword>
<feature type="domain" description="tRNA intron endonuclease catalytic" evidence="8">
    <location>
        <begin position="230"/>
        <end position="304"/>
    </location>
</feature>
<evidence type="ECO:0000256" key="4">
    <source>
        <dbReference type="ARBA" id="ARBA00059865"/>
    </source>
</evidence>
<dbReference type="NCBIfam" id="TIGR00324">
    <property type="entry name" value="endA"/>
    <property type="match status" value="1"/>
</dbReference>
<accession>A0AAN8E7Z5</accession>
<evidence type="ECO:0000259" key="8">
    <source>
        <dbReference type="Pfam" id="PF01974"/>
    </source>
</evidence>
<protein>
    <recommendedName>
        <fullName evidence="5">tRNA-splicing endonuclease subunit Sen34</fullName>
        <ecNumber evidence="5">4.6.1.16</ecNumber>
    </recommendedName>
</protein>
<keyword evidence="10" id="KW-0255">Endonuclease</keyword>
<evidence type="ECO:0000256" key="6">
    <source>
        <dbReference type="PIRSR" id="PIRSR017250-50"/>
    </source>
</evidence>
<feature type="active site" evidence="6">
    <location>
        <position position="296"/>
    </location>
</feature>
<dbReference type="GO" id="GO:0000214">
    <property type="term" value="C:tRNA-intron endonuclease complex"/>
    <property type="evidence" value="ECO:0007669"/>
    <property type="project" value="UniProtKB-UniRule"/>
</dbReference>
<feature type="compositionally biased region" description="Low complexity" evidence="7">
    <location>
        <begin position="179"/>
        <end position="205"/>
    </location>
</feature>
<dbReference type="AlphaFoldDB" id="A0AAN8E7Z5"/>
<dbReference type="PANTHER" id="PTHR13070:SF0">
    <property type="entry name" value="TRNA-SPLICING ENDONUCLEASE SUBUNIT SEN34"/>
    <property type="match status" value="1"/>
</dbReference>
<dbReference type="InterPro" id="IPR011856">
    <property type="entry name" value="tRNA_endonuc-like_dom_sf"/>
</dbReference>
<feature type="compositionally biased region" description="Low complexity" evidence="7">
    <location>
        <begin position="214"/>
        <end position="224"/>
    </location>
</feature>
<dbReference type="Pfam" id="PF26577">
    <property type="entry name" value="TSEN34_N"/>
    <property type="match status" value="1"/>
</dbReference>
<comment type="caution">
    <text evidence="10">The sequence shown here is derived from an EMBL/GenBank/DDBJ whole genome shotgun (WGS) entry which is preliminary data.</text>
</comment>
<sequence length="320" mass="35635">MAQDDSEPQLPVPISFVDSRYLLFDIKAITWLRKHHNICGVFIGTLPQNPSQNVFMGLPMEIMPEEAQLLIELGIGYILDDARVHDAAMAKANRARRMRYVSALEERAIEISTEKARDKEIDKKRALKRTKPRKPREDSKTATSPEGQVSETPAQEEEDLDPAGSLFAPPEDKDPSPSTPTQPSTKTQIGTPPPTDISITPTASSFLPPPDPNTPSTTPQPLLPGLTPSSYNLYRHLHHKTYFMTPGLRFGCQFCVYPGDPLRFHSHFLARGVDWDEEIDLMDVVGGGRLGTGVKKGWLFGGRDEGRGQMRTFSVEWAAM</sequence>
<feature type="compositionally biased region" description="Basic residues" evidence="7">
    <location>
        <begin position="125"/>
        <end position="134"/>
    </location>
</feature>
<keyword evidence="10" id="KW-0540">Nuclease</keyword>
<dbReference type="EMBL" id="JAKLMC020000049">
    <property type="protein sequence ID" value="KAK5948324.1"/>
    <property type="molecule type" value="Genomic_DNA"/>
</dbReference>
<gene>
    <name evidence="10" type="primary">SEN34</name>
    <name evidence="10" type="ORF">OHC33_010634</name>
</gene>
<feature type="active site" evidence="6">
    <location>
        <position position="265"/>
    </location>
</feature>
<dbReference type="CDD" id="cd22363">
    <property type="entry name" value="tRNA-intron_lyase_C"/>
    <property type="match status" value="1"/>
</dbReference>
<feature type="region of interest" description="Disordered" evidence="7">
    <location>
        <begin position="121"/>
        <end position="224"/>
    </location>
</feature>
<comment type="function">
    <text evidence="4">Constitutes one of the two catalytic subunit of the tRNA-splicing endonuclease complex, a complex responsible for identification and cleavage of the splice sites in pre-tRNA. It cleaves pre-tRNA at the 5'- and 3'-splice sites to release the intron. The products are an intron and two tRNA half-molecules bearing 2',3'-cyclic phosphate and 5'-OH termini. There are no conserved sequences at the splice sites, but the intron is invariably located at the same site in the gene, placing the splice sites an invariant distance from the constant structural features of the tRNA body. It probably carries the active site for 3'-splice site cleavage.</text>
</comment>
<organism evidence="10 11">
    <name type="scientific">Knufia fluminis</name>
    <dbReference type="NCBI Taxonomy" id="191047"/>
    <lineage>
        <taxon>Eukaryota</taxon>
        <taxon>Fungi</taxon>
        <taxon>Dikarya</taxon>
        <taxon>Ascomycota</taxon>
        <taxon>Pezizomycotina</taxon>
        <taxon>Eurotiomycetes</taxon>
        <taxon>Chaetothyriomycetidae</taxon>
        <taxon>Chaetothyriales</taxon>
        <taxon>Trichomeriaceae</taxon>
        <taxon>Knufia</taxon>
    </lineage>
</organism>
<evidence type="ECO:0000313" key="11">
    <source>
        <dbReference type="Proteomes" id="UP001316803"/>
    </source>
</evidence>
<dbReference type="EC" id="4.6.1.16" evidence="5"/>
<comment type="similarity">
    <text evidence="1 5">Belongs to the tRNA-intron endonuclease family.</text>
</comment>
<keyword evidence="3 5" id="KW-0456">Lyase</keyword>
<dbReference type="InterPro" id="IPR059049">
    <property type="entry name" value="TSEN34_N"/>
</dbReference>
<evidence type="ECO:0000313" key="10">
    <source>
        <dbReference type="EMBL" id="KAK5948324.1"/>
    </source>
</evidence>
<dbReference type="InterPro" id="IPR006677">
    <property type="entry name" value="tRNA_intron_Endonuc_cat-like"/>
</dbReference>
<dbReference type="Gene3D" id="3.40.1350.10">
    <property type="match status" value="1"/>
</dbReference>
<dbReference type="InterPro" id="IPR036167">
    <property type="entry name" value="tRNA_intron_Endo_cat-like_sf"/>
</dbReference>
<evidence type="ECO:0000256" key="1">
    <source>
        <dbReference type="ARBA" id="ARBA00008078"/>
    </source>
</evidence>
<feature type="compositionally biased region" description="Polar residues" evidence="7">
    <location>
        <begin position="141"/>
        <end position="153"/>
    </location>
</feature>
<evidence type="ECO:0000256" key="7">
    <source>
        <dbReference type="SAM" id="MobiDB-lite"/>
    </source>
</evidence>
<dbReference type="SUPFAM" id="SSF53032">
    <property type="entry name" value="tRNA-intron endonuclease catalytic domain-like"/>
    <property type="match status" value="1"/>
</dbReference>
<feature type="domain" description="TSEN34 N-terminal" evidence="9">
    <location>
        <begin position="12"/>
        <end position="81"/>
    </location>
</feature>
<keyword evidence="2 5" id="KW-0819">tRNA processing</keyword>
<dbReference type="GO" id="GO:0003676">
    <property type="term" value="F:nucleic acid binding"/>
    <property type="evidence" value="ECO:0007669"/>
    <property type="project" value="InterPro"/>
</dbReference>
<proteinExistence type="inferred from homology"/>
<dbReference type="GO" id="GO:0000213">
    <property type="term" value="F:tRNA-intron lyase activity"/>
    <property type="evidence" value="ECO:0007669"/>
    <property type="project" value="UniProtKB-UniRule"/>
</dbReference>